<dbReference type="InterPro" id="IPR000326">
    <property type="entry name" value="PAP2/HPO"/>
</dbReference>
<dbReference type="CDD" id="cd01610">
    <property type="entry name" value="PAP2_like"/>
    <property type="match status" value="1"/>
</dbReference>
<feature type="transmembrane region" description="Helical" evidence="1">
    <location>
        <begin position="95"/>
        <end position="115"/>
    </location>
</feature>
<dbReference type="EMBL" id="RYDJ01000008">
    <property type="protein sequence ID" value="RTZ04624.1"/>
    <property type="molecule type" value="Genomic_DNA"/>
</dbReference>
<evidence type="ECO:0000256" key="1">
    <source>
        <dbReference type="SAM" id="Phobius"/>
    </source>
</evidence>
<evidence type="ECO:0000313" key="4">
    <source>
        <dbReference type="Proteomes" id="UP000280825"/>
    </source>
</evidence>
<name>A0A3S0MIG1_9FLAO</name>
<dbReference type="PANTHER" id="PTHR14969">
    <property type="entry name" value="SPHINGOSINE-1-PHOSPHATE PHOSPHOHYDROLASE"/>
    <property type="match status" value="1"/>
</dbReference>
<dbReference type="AlphaFoldDB" id="A0A3S0MIG1"/>
<comment type="caution">
    <text evidence="3">The sequence shown here is derived from an EMBL/GenBank/DDBJ whole genome shotgun (WGS) entry which is preliminary data.</text>
</comment>
<evidence type="ECO:0000259" key="2">
    <source>
        <dbReference type="SMART" id="SM00014"/>
    </source>
</evidence>
<evidence type="ECO:0000313" key="3">
    <source>
        <dbReference type="EMBL" id="RTZ04624.1"/>
    </source>
</evidence>
<feature type="transmembrane region" description="Helical" evidence="1">
    <location>
        <begin position="197"/>
        <end position="216"/>
    </location>
</feature>
<dbReference type="SMART" id="SM00014">
    <property type="entry name" value="acidPPc"/>
    <property type="match status" value="1"/>
</dbReference>
<reference evidence="3 4" key="1">
    <citation type="submission" date="2018-12" db="EMBL/GenBank/DDBJ databases">
        <title>Flavobacterium sp. nov., isolated from glacier ice.</title>
        <authorList>
            <person name="Liu Q."/>
            <person name="Xin Y.-H."/>
        </authorList>
    </citation>
    <scope>NUCLEOTIDE SEQUENCE [LARGE SCALE GENOMIC DNA]</scope>
    <source>
        <strain evidence="3 4">RB1N8</strain>
    </source>
</reference>
<keyword evidence="4" id="KW-1185">Reference proteome</keyword>
<feature type="transmembrane region" description="Helical" evidence="1">
    <location>
        <begin position="12"/>
        <end position="34"/>
    </location>
</feature>
<dbReference type="Gene3D" id="1.20.144.10">
    <property type="entry name" value="Phosphatidic acid phosphatase type 2/haloperoxidase"/>
    <property type="match status" value="1"/>
</dbReference>
<keyword evidence="1" id="KW-0812">Transmembrane</keyword>
<feature type="transmembrane region" description="Helical" evidence="1">
    <location>
        <begin position="135"/>
        <end position="158"/>
    </location>
</feature>
<sequence>MIMNVKVINNYAKLKTTLFFLPLILLLVILIFLFSQDSLTTFKYVQIQKDYFLYINHYLGQYPNLEYNLTQLGDASVFLSFLIIFIVYAPKIWEAILTASLASLLFSCLLKNLFLVPRPAQIFDNHSFIIVGKTAIGFSSLPSGHSITVFTILTVLLFAFMTEKLNYKILWVFSVVFTGLIIVFSRVGVGAHHPLDVIIGSIIGYISGLIGIFASRKYKIWNWVNNKKYYPIFILLIVICGISFIIKINRESFIIFDLALISLIVSLYKIIHVYVKK</sequence>
<feature type="transmembrane region" description="Helical" evidence="1">
    <location>
        <begin position="69"/>
        <end position="88"/>
    </location>
</feature>
<feature type="domain" description="Phosphatidic acid phosphatase type 2/haloperoxidase" evidence="2">
    <location>
        <begin position="91"/>
        <end position="212"/>
    </location>
</feature>
<dbReference type="Proteomes" id="UP000280825">
    <property type="component" value="Unassembled WGS sequence"/>
</dbReference>
<accession>A0A3S0MIG1</accession>
<dbReference type="Pfam" id="PF01569">
    <property type="entry name" value="PAP2"/>
    <property type="match status" value="1"/>
</dbReference>
<proteinExistence type="predicted"/>
<dbReference type="GO" id="GO:0042392">
    <property type="term" value="F:sphingosine-1-phosphate phosphatase activity"/>
    <property type="evidence" value="ECO:0007669"/>
    <property type="project" value="TreeGrafter"/>
</dbReference>
<keyword evidence="1" id="KW-0472">Membrane</keyword>
<organism evidence="3 4">
    <name type="scientific">Flavobacterium bomense</name>
    <dbReference type="NCBI Taxonomy" id="2497483"/>
    <lineage>
        <taxon>Bacteria</taxon>
        <taxon>Pseudomonadati</taxon>
        <taxon>Bacteroidota</taxon>
        <taxon>Flavobacteriia</taxon>
        <taxon>Flavobacteriales</taxon>
        <taxon>Flavobacteriaceae</taxon>
        <taxon>Flavobacterium</taxon>
    </lineage>
</organism>
<gene>
    <name evidence="3" type="ORF">EKL98_08730</name>
</gene>
<dbReference type="SUPFAM" id="SSF48317">
    <property type="entry name" value="Acid phosphatase/Vanadium-dependent haloperoxidase"/>
    <property type="match status" value="1"/>
</dbReference>
<feature type="transmembrane region" description="Helical" evidence="1">
    <location>
        <begin position="228"/>
        <end position="246"/>
    </location>
</feature>
<dbReference type="InterPro" id="IPR036938">
    <property type="entry name" value="PAP2/HPO_sf"/>
</dbReference>
<keyword evidence="1" id="KW-1133">Transmembrane helix</keyword>
<feature type="transmembrane region" description="Helical" evidence="1">
    <location>
        <begin position="252"/>
        <end position="271"/>
    </location>
</feature>
<dbReference type="PANTHER" id="PTHR14969:SF13">
    <property type="entry name" value="AT30094P"/>
    <property type="match status" value="1"/>
</dbReference>
<protein>
    <submittedName>
        <fullName evidence="3">Phosphatase PAP2 family protein</fullName>
    </submittedName>
</protein>
<feature type="transmembrane region" description="Helical" evidence="1">
    <location>
        <begin position="170"/>
        <end position="191"/>
    </location>
</feature>